<protein>
    <submittedName>
        <fullName evidence="2">Uncharacterized protein</fullName>
    </submittedName>
</protein>
<evidence type="ECO:0000256" key="1">
    <source>
        <dbReference type="SAM" id="MobiDB-lite"/>
    </source>
</evidence>
<evidence type="ECO:0000313" key="2">
    <source>
        <dbReference type="EMBL" id="PWI76395.1"/>
    </source>
</evidence>
<name>A0A2U3EPI4_PURLI</name>
<dbReference type="EMBL" id="LCWV01000001">
    <property type="protein sequence ID" value="PWI76395.1"/>
    <property type="molecule type" value="Genomic_DNA"/>
</dbReference>
<feature type="region of interest" description="Disordered" evidence="1">
    <location>
        <begin position="422"/>
        <end position="456"/>
    </location>
</feature>
<comment type="caution">
    <text evidence="2">The sequence shown here is derived from an EMBL/GenBank/DDBJ whole genome shotgun (WGS) entry which is preliminary data.</text>
</comment>
<proteinExistence type="predicted"/>
<feature type="compositionally biased region" description="Basic and acidic residues" evidence="1">
    <location>
        <begin position="443"/>
        <end position="455"/>
    </location>
</feature>
<reference evidence="2 3" key="1">
    <citation type="journal article" date="2016" name="Front. Microbiol.">
        <title>Genome and transcriptome sequences reveal the specific parasitism of the nematophagous Purpureocillium lilacinum 36-1.</title>
        <authorList>
            <person name="Xie J."/>
            <person name="Li S."/>
            <person name="Mo C."/>
            <person name="Xiao X."/>
            <person name="Peng D."/>
            <person name="Wang G."/>
            <person name="Xiao Y."/>
        </authorList>
    </citation>
    <scope>NUCLEOTIDE SEQUENCE [LARGE SCALE GENOMIC DNA]</scope>
    <source>
        <strain evidence="2 3">36-1</strain>
    </source>
</reference>
<accession>A0A2U3EPI4</accession>
<gene>
    <name evidence="2" type="ORF">PCL_03589</name>
</gene>
<feature type="compositionally biased region" description="Basic and acidic residues" evidence="1">
    <location>
        <begin position="71"/>
        <end position="83"/>
    </location>
</feature>
<evidence type="ECO:0000313" key="3">
    <source>
        <dbReference type="Proteomes" id="UP000245956"/>
    </source>
</evidence>
<sequence length="613" mass="65648">MIRKTGNEETGLSVFSRTTWKAGANDSCQRAQQGLRQAVLDGGPSRRSSTCGDDELGNGAAGTLAGAGPRIRADIGPRRRSGDGEDESLAVSYPQGAMRGYPLMKSLDPTAVVVATEAESVAARDRERRDANATRLHEALIAVAIAEAVVVYWSRVSGQLPLLLPMTPSNEEAGPALAIGGMVKTFSTEKLDAAAPGFGSQPFQAPAASLDVRHCVRRNMAQLRTRTNVGGVPRSQGVNVLYAARRWLRSAKRKRGSPGRRGRAATALLSYGPQRRCWDMTAAIQMQVHVQVGLTFSVGTVRELIWGLRLLTTFAGAPNPPSPALALQTGNHERTTNWTVGAEPVIIVSKAGISYRRWSGLLGECVMRQRQGAEPSCSNRLSAADKMNQLGNPARWPLPFSKGRSGAATGQDAAAIEFSRASPREAQQALGGKMPARAGTKTSMEKGREGGDGEVRPAWTRVQGTRQGGVGRPGDSSLACISRFLSWPEAVDRNCGLEPPADRGVTPNKARERWDSNACTLGWLEPAPWLLGGGPPASLLHVTSYSYPSILSEKGKGSPCKAVVNHVPDNKWRTSTEYYQSLSPTACLRGRRCLARVPSEPSISRGTETRNTN</sequence>
<dbReference type="AlphaFoldDB" id="A0A2U3EPI4"/>
<dbReference type="Proteomes" id="UP000245956">
    <property type="component" value="Unassembled WGS sequence"/>
</dbReference>
<organism evidence="2 3">
    <name type="scientific">Purpureocillium lilacinum</name>
    <name type="common">Paecilomyces lilacinus</name>
    <dbReference type="NCBI Taxonomy" id="33203"/>
    <lineage>
        <taxon>Eukaryota</taxon>
        <taxon>Fungi</taxon>
        <taxon>Dikarya</taxon>
        <taxon>Ascomycota</taxon>
        <taxon>Pezizomycotina</taxon>
        <taxon>Sordariomycetes</taxon>
        <taxon>Hypocreomycetidae</taxon>
        <taxon>Hypocreales</taxon>
        <taxon>Ophiocordycipitaceae</taxon>
        <taxon>Purpureocillium</taxon>
    </lineage>
</organism>
<feature type="region of interest" description="Disordered" evidence="1">
    <location>
        <begin position="40"/>
        <end position="88"/>
    </location>
</feature>
<feature type="compositionally biased region" description="Low complexity" evidence="1">
    <location>
        <begin position="57"/>
        <end position="68"/>
    </location>
</feature>